<accession>A0AAV3Q8R8</accession>
<dbReference type="AlphaFoldDB" id="A0AAV3Q8R8"/>
<dbReference type="Gene3D" id="3.30.70.270">
    <property type="match status" value="1"/>
</dbReference>
<evidence type="ECO:0000313" key="1">
    <source>
        <dbReference type="EMBL" id="GAA0159938.1"/>
    </source>
</evidence>
<evidence type="ECO:0000313" key="2">
    <source>
        <dbReference type="Proteomes" id="UP001454036"/>
    </source>
</evidence>
<organism evidence="1 2">
    <name type="scientific">Lithospermum erythrorhizon</name>
    <name type="common">Purple gromwell</name>
    <name type="synonym">Lithospermum officinale var. erythrorhizon</name>
    <dbReference type="NCBI Taxonomy" id="34254"/>
    <lineage>
        <taxon>Eukaryota</taxon>
        <taxon>Viridiplantae</taxon>
        <taxon>Streptophyta</taxon>
        <taxon>Embryophyta</taxon>
        <taxon>Tracheophyta</taxon>
        <taxon>Spermatophyta</taxon>
        <taxon>Magnoliopsida</taxon>
        <taxon>eudicotyledons</taxon>
        <taxon>Gunneridae</taxon>
        <taxon>Pentapetalae</taxon>
        <taxon>asterids</taxon>
        <taxon>lamiids</taxon>
        <taxon>Boraginales</taxon>
        <taxon>Boraginaceae</taxon>
        <taxon>Boraginoideae</taxon>
        <taxon>Lithospermeae</taxon>
        <taxon>Lithospermum</taxon>
    </lineage>
</organism>
<dbReference type="InterPro" id="IPR043128">
    <property type="entry name" value="Rev_trsase/Diguanyl_cyclase"/>
</dbReference>
<dbReference type="EMBL" id="BAABME010003732">
    <property type="protein sequence ID" value="GAA0159938.1"/>
    <property type="molecule type" value="Genomic_DNA"/>
</dbReference>
<dbReference type="SUPFAM" id="SSF56672">
    <property type="entry name" value="DNA/RNA polymerases"/>
    <property type="match status" value="1"/>
</dbReference>
<dbReference type="InterPro" id="IPR043502">
    <property type="entry name" value="DNA/RNA_pol_sf"/>
</dbReference>
<dbReference type="Proteomes" id="UP001454036">
    <property type="component" value="Unassembled WGS sequence"/>
</dbReference>
<proteinExistence type="predicted"/>
<comment type="caution">
    <text evidence="1">The sequence shown here is derived from an EMBL/GenBank/DDBJ whole genome shotgun (WGS) entry which is preliminary data.</text>
</comment>
<keyword evidence="2" id="KW-1185">Reference proteome</keyword>
<reference evidence="1 2" key="1">
    <citation type="submission" date="2024-01" db="EMBL/GenBank/DDBJ databases">
        <title>The complete chloroplast genome sequence of Lithospermum erythrorhizon: insights into the phylogenetic relationship among Boraginaceae species and the maternal lineages of purple gromwells.</title>
        <authorList>
            <person name="Okada T."/>
            <person name="Watanabe K."/>
        </authorList>
    </citation>
    <scope>NUCLEOTIDE SEQUENCE [LARGE SCALE GENOMIC DNA]</scope>
</reference>
<protein>
    <submittedName>
        <fullName evidence="1">Uncharacterized protein</fullName>
    </submittedName>
</protein>
<sequence>MITFLSMEPPRSYKDVQRLTGRLAALSRFISKSGDPNLLFFQETPLGFQEEFVWDSQCDVAFEELKRYLGSPKLLTRPEEGEELQRVPLVVYFYEKSKEFRNLYIM</sequence>
<gene>
    <name evidence="1" type="ORF">LIER_16607</name>
</gene>
<name>A0AAV3Q8R8_LITER</name>